<evidence type="ECO:0000313" key="1">
    <source>
        <dbReference type="EMBL" id="AIE97109.1"/>
    </source>
</evidence>
<organism evidence="1">
    <name type="scientific">uncultured marine group II/III euryarchaeote AD1000_91_C10</name>
    <dbReference type="NCBI Taxonomy" id="1457825"/>
    <lineage>
        <taxon>Archaea</taxon>
        <taxon>Methanobacteriati</taxon>
        <taxon>Methanobacteriota</taxon>
        <taxon>environmental samples</taxon>
    </lineage>
</organism>
<name>A0A075G0U4_9EURY</name>
<dbReference type="AlphaFoldDB" id="A0A075G0U4"/>
<proteinExistence type="predicted"/>
<sequence length="148" mass="17017">MEILLLLKLIFGTVLIYDVVLLFRSESDGDVVETCHPFDELRKKGINAILIPLSIFLLLIMDLIQDLDLKLSFALLLLSLTYLAMPRKTAYGENGLLLDGQKYPKDKILGVIKKEENYSIRIEWYGWLSERELTDGPVARKLLEDFQD</sequence>
<protein>
    <submittedName>
        <fullName evidence="1">Uncharacterized protein</fullName>
    </submittedName>
</protein>
<reference evidence="1" key="1">
    <citation type="journal article" date="2014" name="Genome Biol. Evol.">
        <title>Pangenome evidence for extensive interdomain horizontal transfer affecting lineage core and shell genes in uncultured planktonic thaumarchaeota and euryarchaeota.</title>
        <authorList>
            <person name="Deschamps P."/>
            <person name="Zivanovic Y."/>
            <person name="Moreira D."/>
            <person name="Rodriguez-Valera F."/>
            <person name="Lopez-Garcia P."/>
        </authorList>
    </citation>
    <scope>NUCLEOTIDE SEQUENCE</scope>
</reference>
<dbReference type="EMBL" id="KF900498">
    <property type="protein sequence ID" value="AIE97109.1"/>
    <property type="molecule type" value="Genomic_DNA"/>
</dbReference>
<accession>A0A075G0U4</accession>